<organism evidence="2 3">
    <name type="scientific">Digitaria exilis</name>
    <dbReference type="NCBI Taxonomy" id="1010633"/>
    <lineage>
        <taxon>Eukaryota</taxon>
        <taxon>Viridiplantae</taxon>
        <taxon>Streptophyta</taxon>
        <taxon>Embryophyta</taxon>
        <taxon>Tracheophyta</taxon>
        <taxon>Spermatophyta</taxon>
        <taxon>Magnoliopsida</taxon>
        <taxon>Liliopsida</taxon>
        <taxon>Poales</taxon>
        <taxon>Poaceae</taxon>
        <taxon>PACMAD clade</taxon>
        <taxon>Panicoideae</taxon>
        <taxon>Panicodae</taxon>
        <taxon>Paniceae</taxon>
        <taxon>Anthephorinae</taxon>
        <taxon>Digitaria</taxon>
    </lineage>
</organism>
<gene>
    <name evidence="2" type="ORF">HU200_010116</name>
</gene>
<dbReference type="EMBL" id="JACEFO010000708">
    <property type="protein sequence ID" value="KAF8760494.1"/>
    <property type="molecule type" value="Genomic_DNA"/>
</dbReference>
<evidence type="ECO:0000313" key="3">
    <source>
        <dbReference type="Proteomes" id="UP000636709"/>
    </source>
</evidence>
<proteinExistence type="predicted"/>
<dbReference type="InterPro" id="IPR036758">
    <property type="entry name" value="At5g01610-like"/>
</dbReference>
<keyword evidence="3" id="KW-1185">Reference proteome</keyword>
<feature type="signal peptide" evidence="1">
    <location>
        <begin position="1"/>
        <end position="21"/>
    </location>
</feature>
<dbReference type="AlphaFoldDB" id="A0A835KRZ7"/>
<sequence>MARQHFLLLALVASIHHSAFAAATYDILEKNNLPRGLLPHRACGRTSSTQMANWR</sequence>
<evidence type="ECO:0000313" key="2">
    <source>
        <dbReference type="EMBL" id="KAF8760494.1"/>
    </source>
</evidence>
<keyword evidence="1" id="KW-0732">Signal</keyword>
<dbReference type="SUPFAM" id="SSF141562">
    <property type="entry name" value="At5g01610-like"/>
    <property type="match status" value="1"/>
</dbReference>
<evidence type="ECO:0000256" key="1">
    <source>
        <dbReference type="SAM" id="SignalP"/>
    </source>
</evidence>
<dbReference type="Proteomes" id="UP000636709">
    <property type="component" value="Unassembled WGS sequence"/>
</dbReference>
<reference evidence="2" key="1">
    <citation type="submission" date="2020-07" db="EMBL/GenBank/DDBJ databases">
        <title>Genome sequence and genetic diversity analysis of an under-domesticated orphan crop, white fonio (Digitaria exilis).</title>
        <authorList>
            <person name="Bennetzen J.L."/>
            <person name="Chen S."/>
            <person name="Ma X."/>
            <person name="Wang X."/>
            <person name="Yssel A.E.J."/>
            <person name="Chaluvadi S.R."/>
            <person name="Johnson M."/>
            <person name="Gangashetty P."/>
            <person name="Hamidou F."/>
            <person name="Sanogo M.D."/>
            <person name="Zwaenepoel A."/>
            <person name="Wallace J."/>
            <person name="Van De Peer Y."/>
            <person name="Van Deynze A."/>
        </authorList>
    </citation>
    <scope>NUCLEOTIDE SEQUENCE</scope>
    <source>
        <tissue evidence="2">Leaves</tissue>
    </source>
</reference>
<name>A0A835KRZ7_9POAL</name>
<comment type="caution">
    <text evidence="2">The sequence shown here is derived from an EMBL/GenBank/DDBJ whole genome shotgun (WGS) entry which is preliminary data.</text>
</comment>
<feature type="chain" id="PRO_5032318528" evidence="1">
    <location>
        <begin position="22"/>
        <end position="55"/>
    </location>
</feature>
<protein>
    <submittedName>
        <fullName evidence="2">Uncharacterized protein</fullName>
    </submittedName>
</protein>
<accession>A0A835KRZ7</accession>